<evidence type="ECO:0000313" key="2">
    <source>
        <dbReference type="Proteomes" id="UP000815677"/>
    </source>
</evidence>
<evidence type="ECO:0000313" key="1">
    <source>
        <dbReference type="EMBL" id="GAT55625.1"/>
    </source>
</evidence>
<dbReference type="Proteomes" id="UP000815677">
    <property type="component" value="Unassembled WGS sequence"/>
</dbReference>
<organism evidence="1 2">
    <name type="scientific">Mycena chlorophos</name>
    <name type="common">Agaric fungus</name>
    <name type="synonym">Agaricus chlorophos</name>
    <dbReference type="NCBI Taxonomy" id="658473"/>
    <lineage>
        <taxon>Eukaryota</taxon>
        <taxon>Fungi</taxon>
        <taxon>Dikarya</taxon>
        <taxon>Basidiomycota</taxon>
        <taxon>Agaricomycotina</taxon>
        <taxon>Agaricomycetes</taxon>
        <taxon>Agaricomycetidae</taxon>
        <taxon>Agaricales</taxon>
        <taxon>Marasmiineae</taxon>
        <taxon>Mycenaceae</taxon>
        <taxon>Mycena</taxon>
    </lineage>
</organism>
<sequence length="118" mass="13078">MSPLVYRLLLFFVQQPSKLELQLRLISNLTTLGGFPTSLPPLSFLADWSAKSASQLFATLLEITPDTLNGASSIVALKLLTVHPARSSKLTNDRDEKLARDFHGIVNLKTNKPTTERM</sequence>
<proteinExistence type="predicted"/>
<reference evidence="1" key="1">
    <citation type="submission" date="2014-09" db="EMBL/GenBank/DDBJ databases">
        <title>Genome sequence of the luminous mushroom Mycena chlorophos for searching fungal bioluminescence genes.</title>
        <authorList>
            <person name="Tanaka Y."/>
            <person name="Kasuga D."/>
            <person name="Oba Y."/>
            <person name="Hase S."/>
            <person name="Sato K."/>
            <person name="Oba Y."/>
            <person name="Sakakibara Y."/>
        </authorList>
    </citation>
    <scope>NUCLEOTIDE SEQUENCE</scope>
</reference>
<keyword evidence="2" id="KW-1185">Reference proteome</keyword>
<dbReference type="EMBL" id="DF849045">
    <property type="protein sequence ID" value="GAT55625.1"/>
    <property type="molecule type" value="Genomic_DNA"/>
</dbReference>
<protein>
    <submittedName>
        <fullName evidence="1">Uncharacterized protein</fullName>
    </submittedName>
</protein>
<accession>A0ABQ0LX10</accession>
<gene>
    <name evidence="1" type="ORF">MCHLO_12368</name>
</gene>
<name>A0ABQ0LX10_MYCCL</name>